<keyword evidence="3" id="KW-1185">Reference proteome</keyword>
<protein>
    <recommendedName>
        <fullName evidence="4">DNA-binding protein</fullName>
    </recommendedName>
</protein>
<evidence type="ECO:0000313" key="2">
    <source>
        <dbReference type="EMBL" id="NKY98568.1"/>
    </source>
</evidence>
<sequence>MAEYEFVFVVDGFDLDDHDTVQALSESFDALVSSWHGSLRLSVAALGPDAVTAARSLVERVHVTVPGVRIVRLDRELVGVSDIAEITGRSRQNVDQWVRGQRHDGVPFPAPEAAVGRSLVWLWSEVNAWLRGIGLDDGQLRPTRTEMSEIDWLLQTSRKVELALVRHANSPDARRVARLLAAHARTTREFIHYLVKNPRVRDARGRYTVLVCSPRDEAVDVFRRLEAFEHPVVLATVTNRIHALVMVDGEGERGDATELVPGMTVRDWLGMIALSPESEFTVASEGASTKTAPITARSPMDLVGA</sequence>
<dbReference type="Proteomes" id="UP000553209">
    <property type="component" value="Unassembled WGS sequence"/>
</dbReference>
<dbReference type="AlphaFoldDB" id="A0A7X6MBW6"/>
<evidence type="ECO:0000313" key="3">
    <source>
        <dbReference type="Proteomes" id="UP000553209"/>
    </source>
</evidence>
<feature type="region of interest" description="Disordered" evidence="1">
    <location>
        <begin position="284"/>
        <end position="305"/>
    </location>
</feature>
<organism evidence="2 3">
    <name type="scientific">Nocardiopsis alborubida</name>
    <dbReference type="NCBI Taxonomy" id="146802"/>
    <lineage>
        <taxon>Bacteria</taxon>
        <taxon>Bacillati</taxon>
        <taxon>Actinomycetota</taxon>
        <taxon>Actinomycetes</taxon>
        <taxon>Streptosporangiales</taxon>
        <taxon>Nocardiopsidaceae</taxon>
        <taxon>Nocardiopsis</taxon>
    </lineage>
</organism>
<evidence type="ECO:0000256" key="1">
    <source>
        <dbReference type="SAM" id="MobiDB-lite"/>
    </source>
</evidence>
<reference evidence="2 3" key="1">
    <citation type="submission" date="2020-04" db="EMBL/GenBank/DDBJ databases">
        <title>MicrobeNet Type strains.</title>
        <authorList>
            <person name="Nicholson A.C."/>
        </authorList>
    </citation>
    <scope>NUCLEOTIDE SEQUENCE [LARGE SCALE GENOMIC DNA]</scope>
    <source>
        <strain evidence="2 3">ATCC 23612</strain>
    </source>
</reference>
<proteinExistence type="predicted"/>
<comment type="caution">
    <text evidence="2">The sequence shown here is derived from an EMBL/GenBank/DDBJ whole genome shotgun (WGS) entry which is preliminary data.</text>
</comment>
<accession>A0A7X6MBW6</accession>
<dbReference type="RefSeq" id="WP_061078215.1">
    <property type="nucleotide sequence ID" value="NZ_JAAXPG010000010.1"/>
</dbReference>
<evidence type="ECO:0008006" key="4">
    <source>
        <dbReference type="Google" id="ProtNLM"/>
    </source>
</evidence>
<name>A0A7X6MBW6_9ACTN</name>
<gene>
    <name evidence="2" type="ORF">HGB44_12995</name>
</gene>
<dbReference type="EMBL" id="JAAXPG010000010">
    <property type="protein sequence ID" value="NKY98568.1"/>
    <property type="molecule type" value="Genomic_DNA"/>
</dbReference>